<sequence>MRDLPDFAFDDQVRPMPWVGELYAESVNGRTLYRLYFIESRPGWVATTDEIYASAIGEKPVGADGGWTSDDQTADIHSAMIAGTQRCDNCRKVWRRWNAA</sequence>
<dbReference type="AlphaFoldDB" id="A0A2S6A8Q8"/>
<evidence type="ECO:0000313" key="1">
    <source>
        <dbReference type="EMBL" id="PPJ29333.1"/>
    </source>
</evidence>
<proteinExistence type="predicted"/>
<reference evidence="1 2" key="1">
    <citation type="submission" date="2018-02" db="EMBL/GenBank/DDBJ databases">
        <title>8 Nocardia nova and 1 Nocardia cyriacigeorgica strain used for evolution to TMP-SMX.</title>
        <authorList>
            <person name="Mehta H."/>
            <person name="Weng J."/>
            <person name="Shamoo Y."/>
        </authorList>
    </citation>
    <scope>NUCLEOTIDE SEQUENCE [LARGE SCALE GENOMIC DNA]</scope>
    <source>
        <strain evidence="1 2">BAA2227</strain>
    </source>
</reference>
<accession>A0A2S6A8Q8</accession>
<gene>
    <name evidence="1" type="ORF">C5F51_12980</name>
</gene>
<dbReference type="Proteomes" id="UP000238356">
    <property type="component" value="Unassembled WGS sequence"/>
</dbReference>
<keyword evidence="2" id="KW-1185">Reference proteome</keyword>
<name>A0A2S6A8Q8_9NOCA</name>
<comment type="caution">
    <text evidence="1">The sequence shown here is derived from an EMBL/GenBank/DDBJ whole genome shotgun (WGS) entry which is preliminary data.</text>
</comment>
<dbReference type="EMBL" id="PSZD01000006">
    <property type="protein sequence ID" value="PPJ29333.1"/>
    <property type="molecule type" value="Genomic_DNA"/>
</dbReference>
<protein>
    <submittedName>
        <fullName evidence="1">Uncharacterized protein</fullName>
    </submittedName>
</protein>
<evidence type="ECO:0000313" key="2">
    <source>
        <dbReference type="Proteomes" id="UP000238356"/>
    </source>
</evidence>
<organism evidence="1 2">
    <name type="scientific">Nocardia nova</name>
    <dbReference type="NCBI Taxonomy" id="37330"/>
    <lineage>
        <taxon>Bacteria</taxon>
        <taxon>Bacillati</taxon>
        <taxon>Actinomycetota</taxon>
        <taxon>Actinomycetes</taxon>
        <taxon>Mycobacteriales</taxon>
        <taxon>Nocardiaceae</taxon>
        <taxon>Nocardia</taxon>
    </lineage>
</organism>